<keyword evidence="4" id="KW-0539">Nucleus</keyword>
<keyword evidence="9" id="KW-1185">Reference proteome</keyword>
<dbReference type="STRING" id="425264.A0A3G2S2B2"/>
<dbReference type="Proteomes" id="UP000269793">
    <property type="component" value="Chromosome II"/>
</dbReference>
<keyword evidence="5" id="KW-0131">Cell cycle</keyword>
<dbReference type="OrthoDB" id="121932at2759"/>
<evidence type="ECO:0000313" key="9">
    <source>
        <dbReference type="Proteomes" id="UP000269793"/>
    </source>
</evidence>
<evidence type="ECO:0000256" key="1">
    <source>
        <dbReference type="ARBA" id="ARBA00004123"/>
    </source>
</evidence>
<gene>
    <name evidence="8" type="ORF">DNF11_1154</name>
</gene>
<evidence type="ECO:0000256" key="6">
    <source>
        <dbReference type="ARBA" id="ARBA00038447"/>
    </source>
</evidence>
<dbReference type="VEuPathDB" id="FungiDB:DNF11_1154"/>
<evidence type="ECO:0000256" key="2">
    <source>
        <dbReference type="ARBA" id="ARBA00022705"/>
    </source>
</evidence>
<feature type="compositionally biased region" description="Low complexity" evidence="7">
    <location>
        <begin position="126"/>
        <end position="147"/>
    </location>
</feature>
<keyword evidence="3" id="KW-0238">DNA-binding</keyword>
<evidence type="ECO:0000256" key="7">
    <source>
        <dbReference type="SAM" id="MobiDB-lite"/>
    </source>
</evidence>
<comment type="subcellular location">
    <subcellularLocation>
        <location evidence="1">Nucleus</location>
    </subcellularLocation>
</comment>
<organism evidence="8 9">
    <name type="scientific">Malassezia restricta (strain ATCC 96810 / NBRC 103918 / CBS 7877)</name>
    <name type="common">Seborrheic dermatitis infection agent</name>
    <dbReference type="NCBI Taxonomy" id="425264"/>
    <lineage>
        <taxon>Eukaryota</taxon>
        <taxon>Fungi</taxon>
        <taxon>Dikarya</taxon>
        <taxon>Basidiomycota</taxon>
        <taxon>Ustilaginomycotina</taxon>
        <taxon>Malasseziomycetes</taxon>
        <taxon>Malasseziales</taxon>
        <taxon>Malasseziaceae</taxon>
        <taxon>Malassezia</taxon>
    </lineage>
</organism>
<comment type="similarity">
    <text evidence="6">Belongs to the CTF8 family.</text>
</comment>
<reference evidence="8 9" key="1">
    <citation type="submission" date="2018-10" db="EMBL/GenBank/DDBJ databases">
        <title>Complete genome sequence of Malassezia restricta CBS 7877.</title>
        <authorList>
            <person name="Morand S.C."/>
            <person name="Bertignac M."/>
            <person name="Iltis A."/>
            <person name="Kolder I."/>
            <person name="Pirovano W."/>
            <person name="Jourdain R."/>
            <person name="Clavaud C."/>
        </authorList>
    </citation>
    <scope>NUCLEOTIDE SEQUENCE [LARGE SCALE GENOMIC DNA]</scope>
    <source>
        <strain evidence="8 9">CBS 7877</strain>
    </source>
</reference>
<proteinExistence type="inferred from homology"/>
<dbReference type="EMBL" id="CP033149">
    <property type="protein sequence ID" value="AYO42104.1"/>
    <property type="molecule type" value="Genomic_DNA"/>
</dbReference>
<dbReference type="PANTHER" id="PTHR28605">
    <property type="entry name" value="CTF8, CHROMOSOME TRANSMISSION FIDELITY FACTOR 8 HOMOLOG (S. CEREVISIAE)"/>
    <property type="match status" value="1"/>
</dbReference>
<keyword evidence="2" id="KW-0235">DNA replication</keyword>
<dbReference type="AlphaFoldDB" id="A0A3G2S2B2"/>
<dbReference type="PANTHER" id="PTHR28605:SF1">
    <property type="entry name" value="CHROMOSOME TRANSMISSION FIDELITY FACTOR 8"/>
    <property type="match status" value="1"/>
</dbReference>
<name>A0A3G2S2B2_MALR7</name>
<evidence type="ECO:0000256" key="5">
    <source>
        <dbReference type="ARBA" id="ARBA00023306"/>
    </source>
</evidence>
<sequence length="202" mass="21719">MRIPIHRATQTLEHVDVSHVPPPLVRLSPSGELVLVEMQGTLEMDGGDPRGGETIGTLTFPPGREDKPILQISHHRLEGTIVKLRKPLAVLQKRTAPRSRQPASPPTSPTASPTLSRQRARETLVTPPRSSAAAPASSSPMPARPTSLLDGYADFSSPHAGASDGMPLPTTTSYAIVTLIRHKLLFSQRPEPIVALDRAPEP</sequence>
<dbReference type="GO" id="GO:0007064">
    <property type="term" value="P:mitotic sister chromatid cohesion"/>
    <property type="evidence" value="ECO:0007669"/>
    <property type="project" value="InterPro"/>
</dbReference>
<evidence type="ECO:0000256" key="4">
    <source>
        <dbReference type="ARBA" id="ARBA00023242"/>
    </source>
</evidence>
<feature type="region of interest" description="Disordered" evidence="7">
    <location>
        <begin position="92"/>
        <end position="152"/>
    </location>
</feature>
<dbReference type="GO" id="GO:0003677">
    <property type="term" value="F:DNA binding"/>
    <property type="evidence" value="ECO:0007669"/>
    <property type="project" value="UniProtKB-KW"/>
</dbReference>
<accession>A0A3G2S2B2</accession>
<dbReference type="GO" id="GO:0031390">
    <property type="term" value="C:Ctf18 RFC-like complex"/>
    <property type="evidence" value="ECO:0007669"/>
    <property type="project" value="InterPro"/>
</dbReference>
<dbReference type="Pfam" id="PF09696">
    <property type="entry name" value="Ctf8"/>
    <property type="match status" value="1"/>
</dbReference>
<protein>
    <submittedName>
        <fullName evidence="8">Ctf8</fullName>
    </submittedName>
</protein>
<dbReference type="InterPro" id="IPR018607">
    <property type="entry name" value="Ctf8"/>
</dbReference>
<dbReference type="GO" id="GO:0006260">
    <property type="term" value="P:DNA replication"/>
    <property type="evidence" value="ECO:0007669"/>
    <property type="project" value="UniProtKB-KW"/>
</dbReference>
<evidence type="ECO:0000256" key="3">
    <source>
        <dbReference type="ARBA" id="ARBA00023125"/>
    </source>
</evidence>
<evidence type="ECO:0000313" key="8">
    <source>
        <dbReference type="EMBL" id="AYO42104.1"/>
    </source>
</evidence>